<reference evidence="8" key="1">
    <citation type="submission" date="2025-08" db="UniProtKB">
        <authorList>
            <consortium name="RefSeq"/>
        </authorList>
    </citation>
    <scope>IDENTIFICATION</scope>
    <source>
        <tissue evidence="8">Thorax and Abdomen</tissue>
    </source>
</reference>
<name>A0A6J0BA78_NEOLC</name>
<dbReference type="PANTHER" id="PTHR24379:SF121">
    <property type="entry name" value="C2H2-TYPE DOMAIN-CONTAINING PROTEIN"/>
    <property type="match status" value="1"/>
</dbReference>
<feature type="domain" description="C2H2-type" evidence="6">
    <location>
        <begin position="98"/>
        <end position="121"/>
    </location>
</feature>
<evidence type="ECO:0000256" key="3">
    <source>
        <dbReference type="ARBA" id="ARBA00022771"/>
    </source>
</evidence>
<protein>
    <submittedName>
        <fullName evidence="8">Zinc finger protein OZF-like</fullName>
    </submittedName>
</protein>
<evidence type="ECO:0000256" key="4">
    <source>
        <dbReference type="ARBA" id="ARBA00022833"/>
    </source>
</evidence>
<feature type="domain" description="C2H2-type" evidence="6">
    <location>
        <begin position="320"/>
        <end position="347"/>
    </location>
</feature>
<feature type="domain" description="C2H2-type" evidence="6">
    <location>
        <begin position="179"/>
        <end position="207"/>
    </location>
</feature>
<dbReference type="FunFam" id="3.30.160.60:FF:000100">
    <property type="entry name" value="Zinc finger 45-like"/>
    <property type="match status" value="1"/>
</dbReference>
<feature type="domain" description="C2H2-type" evidence="6">
    <location>
        <begin position="264"/>
        <end position="291"/>
    </location>
</feature>
<dbReference type="AlphaFoldDB" id="A0A6J0BA78"/>
<dbReference type="PANTHER" id="PTHR24379">
    <property type="entry name" value="KRAB AND ZINC FINGER DOMAIN-CONTAINING"/>
    <property type="match status" value="1"/>
</dbReference>
<evidence type="ECO:0000313" key="7">
    <source>
        <dbReference type="Proteomes" id="UP000829291"/>
    </source>
</evidence>
<evidence type="ECO:0000256" key="1">
    <source>
        <dbReference type="ARBA" id="ARBA00022723"/>
    </source>
</evidence>
<evidence type="ECO:0000256" key="5">
    <source>
        <dbReference type="PROSITE-ProRule" id="PRU00042"/>
    </source>
</evidence>
<feature type="domain" description="C2H2-type" evidence="6">
    <location>
        <begin position="122"/>
        <end position="150"/>
    </location>
</feature>
<dbReference type="GeneID" id="107217901"/>
<gene>
    <name evidence="8" type="primary">LOC107217901</name>
</gene>
<dbReference type="FunFam" id="3.30.160.60:FF:002343">
    <property type="entry name" value="Zinc finger protein 33A"/>
    <property type="match status" value="1"/>
</dbReference>
<dbReference type="InParanoid" id="A0A6J0BA78"/>
<dbReference type="InterPro" id="IPR013087">
    <property type="entry name" value="Znf_C2H2_type"/>
</dbReference>
<organism evidence="8">
    <name type="scientific">Neodiprion lecontei</name>
    <name type="common">Redheaded pine sawfly</name>
    <dbReference type="NCBI Taxonomy" id="441921"/>
    <lineage>
        <taxon>Eukaryota</taxon>
        <taxon>Metazoa</taxon>
        <taxon>Ecdysozoa</taxon>
        <taxon>Arthropoda</taxon>
        <taxon>Hexapoda</taxon>
        <taxon>Insecta</taxon>
        <taxon>Pterygota</taxon>
        <taxon>Neoptera</taxon>
        <taxon>Endopterygota</taxon>
        <taxon>Hymenoptera</taxon>
        <taxon>Tenthredinoidea</taxon>
        <taxon>Diprionidae</taxon>
        <taxon>Diprioninae</taxon>
        <taxon>Neodiprion</taxon>
    </lineage>
</organism>
<dbReference type="Gene3D" id="3.30.160.60">
    <property type="entry name" value="Classic Zinc Finger"/>
    <property type="match status" value="6"/>
</dbReference>
<accession>A0A6J0BA78</accession>
<dbReference type="Pfam" id="PF13912">
    <property type="entry name" value="zf-C2H2_6"/>
    <property type="match status" value="1"/>
</dbReference>
<dbReference type="SUPFAM" id="SSF57667">
    <property type="entry name" value="beta-beta-alpha zinc fingers"/>
    <property type="match status" value="5"/>
</dbReference>
<dbReference type="GO" id="GO:0006355">
    <property type="term" value="P:regulation of DNA-templated transcription"/>
    <property type="evidence" value="ECO:0007669"/>
    <property type="project" value="UniProtKB-ARBA"/>
</dbReference>
<dbReference type="PROSITE" id="PS50157">
    <property type="entry name" value="ZINC_FINGER_C2H2_2"/>
    <property type="match status" value="6"/>
</dbReference>
<dbReference type="GO" id="GO:0030674">
    <property type="term" value="F:protein-macromolecule adaptor activity"/>
    <property type="evidence" value="ECO:0007669"/>
    <property type="project" value="UniProtKB-ARBA"/>
</dbReference>
<dbReference type="InterPro" id="IPR036236">
    <property type="entry name" value="Znf_C2H2_sf"/>
</dbReference>
<dbReference type="GO" id="GO:0008270">
    <property type="term" value="F:zinc ion binding"/>
    <property type="evidence" value="ECO:0007669"/>
    <property type="project" value="UniProtKB-KW"/>
</dbReference>
<keyword evidence="7" id="KW-1185">Reference proteome</keyword>
<dbReference type="OrthoDB" id="6077919at2759"/>
<feature type="domain" description="C2H2-type" evidence="6">
    <location>
        <begin position="292"/>
        <end position="319"/>
    </location>
</feature>
<dbReference type="KEGG" id="nlo:107217901"/>
<proteinExistence type="predicted"/>
<keyword evidence="3 5" id="KW-0863">Zinc-finger</keyword>
<keyword evidence="1" id="KW-0479">Metal-binding</keyword>
<keyword evidence="2" id="KW-0677">Repeat</keyword>
<keyword evidence="4" id="KW-0862">Zinc</keyword>
<evidence type="ECO:0000259" key="6">
    <source>
        <dbReference type="PROSITE" id="PS50157"/>
    </source>
</evidence>
<dbReference type="FunFam" id="3.30.160.60:FF:000688">
    <property type="entry name" value="zinc finger protein 197 isoform X1"/>
    <property type="match status" value="1"/>
</dbReference>
<dbReference type="Proteomes" id="UP000829291">
    <property type="component" value="Chromosome 5"/>
</dbReference>
<sequence length="374" mass="43470">MTVGLIISTIFIKLIPSDPLSIPLSQCRVSSATSVHFLNNERTPELMIEIIEKVTKETRKKRKSNNRPSVMLGETEVNFEIRDTKLNQSKNTKKGIKLQCDLCEKVYFNKNKLASHIKQHAYKCMTCAKTFALKRDLKLHMEEIHGPQMHECSVCEYKSNKKWTLRDHFVRKHTDNYQFSCKFCSKLFKIQNNLKQHINQMHSGNPPIVCEVCGHESKNLHALKSHIKYIHEKPEHVCKICKRRLVSQKGLEQHLHWHETKERVVCEQCGKMFHIPYDLEVHMRSHTGIKPYSCTVCAQSFARRNTLRQHLLIHTGKRPYVCDICGKTFTQKPGLTSHRKSHPGSHPPLPRVYIDSILQGLSRDTKDHPKEVQD</sequence>
<evidence type="ECO:0000313" key="8">
    <source>
        <dbReference type="RefSeq" id="XP_015511077.1"/>
    </source>
</evidence>
<dbReference type="PROSITE" id="PS00028">
    <property type="entry name" value="ZINC_FINGER_C2H2_1"/>
    <property type="match status" value="6"/>
</dbReference>
<dbReference type="RefSeq" id="XP_015511077.1">
    <property type="nucleotide sequence ID" value="XM_015655591.2"/>
</dbReference>
<evidence type="ECO:0000256" key="2">
    <source>
        <dbReference type="ARBA" id="ARBA00022737"/>
    </source>
</evidence>
<dbReference type="SMART" id="SM00355">
    <property type="entry name" value="ZnF_C2H2"/>
    <property type="match status" value="9"/>
</dbReference>
<dbReference type="Pfam" id="PF00096">
    <property type="entry name" value="zf-C2H2"/>
    <property type="match status" value="4"/>
</dbReference>